<keyword evidence="2" id="KW-1185">Reference proteome</keyword>
<dbReference type="Proteomes" id="UP000265663">
    <property type="component" value="Unassembled WGS sequence"/>
</dbReference>
<sequence length="108" mass="12913">MEKLSLLNSLHQEPKASLHARIRHSIDCPLNMFSSVKLLVQPPEDDAHDNGHDNRQRRRCTVHTQRQRQVRLSMLWLRIHVARINRTRVTNRIDECQRCCPLCRRSWQ</sequence>
<evidence type="ECO:0000313" key="2">
    <source>
        <dbReference type="Proteomes" id="UP000265663"/>
    </source>
</evidence>
<accession>A0A3M7M285</accession>
<organism evidence="1 2">
    <name type="scientific">Pyrenophora seminiperda CCB06</name>
    <dbReference type="NCBI Taxonomy" id="1302712"/>
    <lineage>
        <taxon>Eukaryota</taxon>
        <taxon>Fungi</taxon>
        <taxon>Dikarya</taxon>
        <taxon>Ascomycota</taxon>
        <taxon>Pezizomycotina</taxon>
        <taxon>Dothideomycetes</taxon>
        <taxon>Pleosporomycetidae</taxon>
        <taxon>Pleosporales</taxon>
        <taxon>Pleosporineae</taxon>
        <taxon>Pleosporaceae</taxon>
        <taxon>Pyrenophora</taxon>
    </lineage>
</organism>
<dbReference type="EMBL" id="KE747816">
    <property type="protein sequence ID" value="RMZ68602.1"/>
    <property type="molecule type" value="Genomic_DNA"/>
</dbReference>
<name>A0A3M7M285_9PLEO</name>
<gene>
    <name evidence="1" type="ORF">GMOD_00008326</name>
</gene>
<dbReference type="AlphaFoldDB" id="A0A3M7M285"/>
<reference evidence="1 2" key="1">
    <citation type="journal article" date="2014" name="PLoS ONE">
        <title>De novo Genome Assembly of the Fungal Plant Pathogen Pyrenophora semeniperda.</title>
        <authorList>
            <person name="Soliai M.M."/>
            <person name="Meyer S.E."/>
            <person name="Udall J.A."/>
            <person name="Elzinga D.E."/>
            <person name="Hermansen R.A."/>
            <person name="Bodily P.M."/>
            <person name="Hart A.A."/>
            <person name="Coleman C.E."/>
        </authorList>
    </citation>
    <scope>NUCLEOTIDE SEQUENCE [LARGE SCALE GENOMIC DNA]</scope>
    <source>
        <strain evidence="1 2">CCB06</strain>
        <tissue evidence="1">Mycelium</tissue>
    </source>
</reference>
<protein>
    <submittedName>
        <fullName evidence="1">Uncharacterized protein</fullName>
    </submittedName>
</protein>
<evidence type="ECO:0000313" key="1">
    <source>
        <dbReference type="EMBL" id="RMZ68602.1"/>
    </source>
</evidence>
<proteinExistence type="predicted"/>